<dbReference type="Proteomes" id="UP000796761">
    <property type="component" value="Unassembled WGS sequence"/>
</dbReference>
<name>A0A8K1D8U3_9PASS</name>
<proteinExistence type="predicted"/>
<dbReference type="EMBL" id="SWJQ01002764">
    <property type="protein sequence ID" value="TRZ06199.1"/>
    <property type="molecule type" value="Genomic_DNA"/>
</dbReference>
<keyword evidence="2" id="KW-1185">Reference proteome</keyword>
<comment type="caution">
    <text evidence="1">The sequence shown here is derived from an EMBL/GenBank/DDBJ whole genome shotgun (WGS) entry which is preliminary data.</text>
</comment>
<accession>A0A8K1D8U3</accession>
<reference evidence="1" key="1">
    <citation type="submission" date="2019-04" db="EMBL/GenBank/DDBJ databases">
        <title>Genome assembly of Zosterops borbonicus 15179.</title>
        <authorList>
            <person name="Leroy T."/>
            <person name="Anselmetti Y."/>
            <person name="Tilak M.-K."/>
            <person name="Nabholz B."/>
        </authorList>
    </citation>
    <scope>NUCLEOTIDE SEQUENCE</scope>
    <source>
        <strain evidence="1">HGM_15179</strain>
        <tissue evidence="1">Muscle</tissue>
    </source>
</reference>
<organism evidence="1 2">
    <name type="scientific">Zosterops borbonicus</name>
    <dbReference type="NCBI Taxonomy" id="364589"/>
    <lineage>
        <taxon>Eukaryota</taxon>
        <taxon>Metazoa</taxon>
        <taxon>Chordata</taxon>
        <taxon>Craniata</taxon>
        <taxon>Vertebrata</taxon>
        <taxon>Euteleostomi</taxon>
        <taxon>Archelosauria</taxon>
        <taxon>Archosauria</taxon>
        <taxon>Dinosauria</taxon>
        <taxon>Saurischia</taxon>
        <taxon>Theropoda</taxon>
        <taxon>Coelurosauria</taxon>
        <taxon>Aves</taxon>
        <taxon>Neognathae</taxon>
        <taxon>Neoaves</taxon>
        <taxon>Telluraves</taxon>
        <taxon>Australaves</taxon>
        <taxon>Passeriformes</taxon>
        <taxon>Sylvioidea</taxon>
        <taxon>Zosteropidae</taxon>
        <taxon>Zosterops</taxon>
    </lineage>
</organism>
<dbReference type="OrthoDB" id="10403865at2759"/>
<dbReference type="AlphaFoldDB" id="A0A8K1D8U3"/>
<gene>
    <name evidence="1" type="ORF">HGM15179_020908</name>
</gene>
<evidence type="ECO:0000313" key="2">
    <source>
        <dbReference type="Proteomes" id="UP000796761"/>
    </source>
</evidence>
<sequence length="75" mass="8524">MWAWTVYPVRAVGPWATLAREAVAVPESLEVSQILGYAGYLQSVFILTCDRKSKIQPIGKVETMTKMKVIKWMNH</sequence>
<protein>
    <submittedName>
        <fullName evidence="1">Uncharacterized protein</fullName>
    </submittedName>
</protein>
<evidence type="ECO:0000313" key="1">
    <source>
        <dbReference type="EMBL" id="TRZ06199.1"/>
    </source>
</evidence>